<feature type="domain" description="Autotransporter" evidence="1">
    <location>
        <begin position="996"/>
        <end position="1279"/>
    </location>
</feature>
<reference evidence="2 3" key="1">
    <citation type="submission" date="2019-10" db="EMBL/GenBank/DDBJ databases">
        <title>Genome diversity of Sutterella seckii.</title>
        <authorList>
            <person name="Chaplin A.V."/>
            <person name="Sokolova S.R."/>
            <person name="Mosin K.A."/>
            <person name="Ivanova E.L."/>
            <person name="Kochetkova T.O."/>
            <person name="Goltsov A.Y."/>
            <person name="Trofimov D.Y."/>
            <person name="Efimov B.A."/>
        </authorList>
    </citation>
    <scope>NUCLEOTIDE SEQUENCE [LARGE SCALE GENOMIC DNA]</scope>
    <source>
        <strain evidence="2 3">ASD3426</strain>
    </source>
</reference>
<proteinExistence type="predicted"/>
<dbReference type="InterPro" id="IPR036709">
    <property type="entry name" value="Autotransporte_beta_dom_sf"/>
</dbReference>
<dbReference type="Pfam" id="PF03797">
    <property type="entry name" value="Autotransporter"/>
    <property type="match status" value="1"/>
</dbReference>
<protein>
    <submittedName>
        <fullName evidence="2">Serine hydrolase</fullName>
    </submittedName>
</protein>
<dbReference type="SMART" id="SM00869">
    <property type="entry name" value="Autotransporter"/>
    <property type="match status" value="1"/>
</dbReference>
<accession>A0AAI9WN25</accession>
<dbReference type="InterPro" id="IPR005546">
    <property type="entry name" value="Autotransporte_beta"/>
</dbReference>
<keyword evidence="3" id="KW-1185">Reference proteome</keyword>
<dbReference type="PANTHER" id="PTHR46825:SF7">
    <property type="entry name" value="D-ALANYL-D-ALANINE CARBOXYPEPTIDASE"/>
    <property type="match status" value="1"/>
</dbReference>
<evidence type="ECO:0000313" key="2">
    <source>
        <dbReference type="EMBL" id="KAB7651364.1"/>
    </source>
</evidence>
<dbReference type="SUPFAM" id="SSF103515">
    <property type="entry name" value="Autotransporter"/>
    <property type="match status" value="1"/>
</dbReference>
<dbReference type="PANTHER" id="PTHR46825">
    <property type="entry name" value="D-ALANYL-D-ALANINE-CARBOXYPEPTIDASE/ENDOPEPTIDASE AMPH"/>
    <property type="match status" value="1"/>
</dbReference>
<dbReference type="Gene3D" id="2.160.20.20">
    <property type="match status" value="1"/>
</dbReference>
<dbReference type="SUPFAM" id="SSF56601">
    <property type="entry name" value="beta-lactamase/transpeptidase-like"/>
    <property type="match status" value="1"/>
</dbReference>
<comment type="caution">
    <text evidence="2">The sequence shown here is derived from an EMBL/GenBank/DDBJ whole genome shotgun (WGS) entry which is preliminary data.</text>
</comment>
<dbReference type="InterPro" id="IPR001466">
    <property type="entry name" value="Beta-lactam-related"/>
</dbReference>
<organism evidence="2 3">
    <name type="scientific">Sutterella seckii</name>
    <dbReference type="NCBI Taxonomy" id="1944635"/>
    <lineage>
        <taxon>Bacteria</taxon>
        <taxon>Pseudomonadati</taxon>
        <taxon>Pseudomonadota</taxon>
        <taxon>Betaproteobacteria</taxon>
        <taxon>Burkholderiales</taxon>
        <taxon>Sutterellaceae</taxon>
        <taxon>Sutterella</taxon>
    </lineage>
</organism>
<dbReference type="PROSITE" id="PS51208">
    <property type="entry name" value="AUTOTRANSPORTER"/>
    <property type="match status" value="1"/>
</dbReference>
<dbReference type="AlphaFoldDB" id="A0AAI9WN25"/>
<dbReference type="Gene3D" id="2.40.128.130">
    <property type="entry name" value="Autotransporter beta-domain"/>
    <property type="match status" value="1"/>
</dbReference>
<dbReference type="GO" id="GO:0016787">
    <property type="term" value="F:hydrolase activity"/>
    <property type="evidence" value="ECO:0007669"/>
    <property type="project" value="UniProtKB-KW"/>
</dbReference>
<dbReference type="InterPro" id="IPR012332">
    <property type="entry name" value="Autotransporter_pectin_lyase_C"/>
</dbReference>
<dbReference type="InterPro" id="IPR050491">
    <property type="entry name" value="AmpC-like"/>
</dbReference>
<name>A0AAI9WN25_9BURK</name>
<keyword evidence="2" id="KW-0378">Hydrolase</keyword>
<evidence type="ECO:0000313" key="3">
    <source>
        <dbReference type="Proteomes" id="UP000469462"/>
    </source>
</evidence>
<dbReference type="EMBL" id="WEHW01000016">
    <property type="protein sequence ID" value="KAB7651364.1"/>
    <property type="molecule type" value="Genomic_DNA"/>
</dbReference>
<dbReference type="Gene3D" id="3.40.710.10">
    <property type="entry name" value="DD-peptidase/beta-lactamase superfamily"/>
    <property type="match status" value="1"/>
</dbReference>
<sequence>MGGSIQPIVFNMKRNTICQNHLNTPHFFWSFIVTSTASKRASIRQHAAPSCRLSLLSRSLLASFLGLAVLGALQPAAAANTFYTDPGVINDKNFSKLTDLILQDTIDTNFDKDLKTQGLTAVTGGFIRMNASSDGKKYTYTGAAGYRDLNEDGTGNKANLAQDGDAMRVGSQSKTYIGTLAMRLVAANAMSLDDTLGELNEKYNLGIDLSIAPEAANVTVKQILTMSSGIADYLHVPYSNKEGTWNSFSDYWQEKDRLTTITPQELINLGLTGYPTNGSEGYDGSYSNTNCAIIGLIAEKFYGEKLSTILTENVFNAAGLGEQIWFPTTKDLTETIGSDKYINGYINGSNGQMSDTTETDPSVPWAAGAVVATAEGQLLWLDELINNSHNLVEADLYAQRLISAMWQDGAGRNIVNVSSFRTQYGYYLYTMTSPVTGQDMIGHAGSITGYTSMLAYFPHLDTGLVINVAGGLYNNSGITTTVAAPFFSLELALTREAYQSGSRLVSSDGKTVEYKGGSAQFYAGKPDLEVGTRGVVRLDTETVGGGSNPSVVNIYSTNRTVTYTEPETIPYVAQVVTEIDPTITFYGRGTGLATDKTDGNSSEQMDSWDHAFDVKTGGTINLLANARIEARGARTTALHSDGGTLNVDGEAAAYGQDAYGVSVGSGKANISGLAWAQGLDAAGLFVEGGSATLTGEARGSWGANGLLMTGGEVTVDGGFVTASTIASGEKYKVDAVEMSGGTLVVKNGGVVAADFSLSTPNLALNMKGADSSTSSSGKATFESGSLLSGLVYMYGGSLTMGEGSTYSINLLALESTETKASRDGSTYAFTLSGNNATVTFEKGSTLLLEGAKLNSEYDLTNGAIDFKPATLSFGTYLLEGEYDSAKGTVVVSGMDDAALWSLDGMSGKKASALESLFTSGLDQSSSNGGYRFMSRLFDERYASKSEAVRTWHKAAAPGAMLGYAAAARQVADQMHSQVEERIRAKLNNAEFKDPELTPAAGSLWASVWYSRNDADGFDATGGSAAYDTDARGAVFGVDFTRDAWTIGGALHAGAFDTDGTDGVNLKSEGTFMGASFYSAYAMNDWALTADLGAARYDMDVSGGVLNGLAFESVSADIDAYSLSAGFKAEKRIAEAGPVGLSADAGVRFLHFHQSDYSVAISGDTSFRTSTDDVQQWTFPIGFTASGKVVSGEWTFTPSAALHYVYAAGDRAEESESRFAFGAAGTADFSAAFTDRHSMTAGLGLEARTDRMAFAFTAGADSISSNQKAWTTGIRAQFLF</sequence>
<dbReference type="Proteomes" id="UP000469462">
    <property type="component" value="Unassembled WGS sequence"/>
</dbReference>
<dbReference type="InterPro" id="IPR012338">
    <property type="entry name" value="Beta-lactam/transpept-like"/>
</dbReference>
<evidence type="ECO:0000259" key="1">
    <source>
        <dbReference type="PROSITE" id="PS51208"/>
    </source>
</evidence>
<dbReference type="Pfam" id="PF00144">
    <property type="entry name" value="Beta-lactamase"/>
    <property type="match status" value="1"/>
</dbReference>
<gene>
    <name evidence="2" type="ORF">GBM96_06090</name>
</gene>